<dbReference type="EMBL" id="LJNI01000081">
    <property type="protein sequence ID" value="KPJ72337.1"/>
    <property type="molecule type" value="Genomic_DNA"/>
</dbReference>
<evidence type="ECO:0000256" key="3">
    <source>
        <dbReference type="PROSITE-ProRule" id="PRU00339"/>
    </source>
</evidence>
<dbReference type="SMART" id="SM00028">
    <property type="entry name" value="TPR"/>
    <property type="match status" value="8"/>
</dbReference>
<evidence type="ECO:0000313" key="5">
    <source>
        <dbReference type="EMBL" id="KPJ72337.1"/>
    </source>
</evidence>
<evidence type="ECO:0000256" key="1">
    <source>
        <dbReference type="ARBA" id="ARBA00022737"/>
    </source>
</evidence>
<dbReference type="PROSITE" id="PS50005">
    <property type="entry name" value="TPR"/>
    <property type="match status" value="3"/>
</dbReference>
<evidence type="ECO:0000256" key="2">
    <source>
        <dbReference type="ARBA" id="ARBA00022803"/>
    </source>
</evidence>
<dbReference type="Pfam" id="PF13414">
    <property type="entry name" value="TPR_11"/>
    <property type="match status" value="1"/>
</dbReference>
<feature type="chain" id="PRO_5043045010" evidence="4">
    <location>
        <begin position="22"/>
        <end position="403"/>
    </location>
</feature>
<dbReference type="PANTHER" id="PTHR44943:SF8">
    <property type="entry name" value="TPR REPEAT-CONTAINING PROTEIN MJ0263"/>
    <property type="match status" value="1"/>
</dbReference>
<comment type="caution">
    <text evidence="5">The sequence shown here is derived from an EMBL/GenBank/DDBJ whole genome shotgun (WGS) entry which is preliminary data.</text>
</comment>
<dbReference type="InterPro" id="IPR011990">
    <property type="entry name" value="TPR-like_helical_dom_sf"/>
</dbReference>
<feature type="repeat" description="TPR" evidence="3">
    <location>
        <begin position="303"/>
        <end position="336"/>
    </location>
</feature>
<proteinExistence type="predicted"/>
<dbReference type="Proteomes" id="UP000051012">
    <property type="component" value="Unassembled WGS sequence"/>
</dbReference>
<dbReference type="Pfam" id="PF12895">
    <property type="entry name" value="ANAPC3"/>
    <property type="match status" value="1"/>
</dbReference>
<dbReference type="InterPro" id="IPR051685">
    <property type="entry name" value="Ycf3/AcsC/BcsC/TPR_MFPF"/>
</dbReference>
<evidence type="ECO:0000313" key="6">
    <source>
        <dbReference type="Proteomes" id="UP000051012"/>
    </source>
</evidence>
<dbReference type="InterPro" id="IPR019734">
    <property type="entry name" value="TPR_rpt"/>
</dbReference>
<feature type="signal peptide" evidence="4">
    <location>
        <begin position="1"/>
        <end position="21"/>
    </location>
</feature>
<dbReference type="Pfam" id="PF13181">
    <property type="entry name" value="TPR_8"/>
    <property type="match status" value="1"/>
</dbReference>
<name>A0A0S7YC03_UNCT6</name>
<feature type="repeat" description="TPR" evidence="3">
    <location>
        <begin position="337"/>
        <end position="370"/>
    </location>
</feature>
<dbReference type="SUPFAM" id="SSF48452">
    <property type="entry name" value="TPR-like"/>
    <property type="match status" value="1"/>
</dbReference>
<accession>A0A0S7YC03</accession>
<sequence length="403" mass="46758">MRRIIVIALCCFSLGFSFVHLNTARIAYFQESDFERAKKACLAGIDAGENNFELYAILSGSEIGLGNWHDASEALISALSIDSTETLGWIKEKGGGEQYFYQAFYFSARELFDEERYDEALKHLDYAQLLDPTDIRTYLLRGAILYKLDKWEEANSQYQRVIEQDPENPDIHFVIGRTLFDSKQFDGSLAYFDNAAKYYKTKYNRIAMVVFQNVPDIDMAVSHTIMELWIAGQMNELDRLVKENLLFEGGLDAQRSTIEQYYTIADNLARSYYFSGMSHYYLKQDSLALEKLLMSLDFNPNDLDALYFTGEILAKFAQYREAVEYFERTTELKKNDVYAWFYLGVCYTQLKRYEKAINAYENNVLVLDPENINAMTNLAYVYSEIGNTDKSLEYLTRARELQE</sequence>
<evidence type="ECO:0000256" key="4">
    <source>
        <dbReference type="SAM" id="SignalP"/>
    </source>
</evidence>
<gene>
    <name evidence="5" type="ORF">AMJ52_06675</name>
</gene>
<dbReference type="AlphaFoldDB" id="A0A0S7YC03"/>
<dbReference type="PROSITE" id="PS50293">
    <property type="entry name" value="TPR_REGION"/>
    <property type="match status" value="1"/>
</dbReference>
<dbReference type="PANTHER" id="PTHR44943">
    <property type="entry name" value="CELLULOSE SYNTHASE OPERON PROTEIN C"/>
    <property type="match status" value="1"/>
</dbReference>
<feature type="repeat" description="TPR" evidence="3">
    <location>
        <begin position="135"/>
        <end position="168"/>
    </location>
</feature>
<keyword evidence="4" id="KW-0732">Signal</keyword>
<protein>
    <submittedName>
        <fullName evidence="5">Uncharacterized protein</fullName>
    </submittedName>
</protein>
<keyword evidence="2 3" id="KW-0802">TPR repeat</keyword>
<dbReference type="Gene3D" id="1.25.40.10">
    <property type="entry name" value="Tetratricopeptide repeat domain"/>
    <property type="match status" value="2"/>
</dbReference>
<keyword evidence="1" id="KW-0677">Repeat</keyword>
<organism evidence="5 6">
    <name type="scientific">candidate division TA06 bacterium DG_78</name>
    <dbReference type="NCBI Taxonomy" id="1703772"/>
    <lineage>
        <taxon>Bacteria</taxon>
        <taxon>Bacteria division TA06</taxon>
    </lineage>
</organism>
<reference evidence="5 6" key="1">
    <citation type="journal article" date="2015" name="Microbiome">
        <title>Genomic resolution of linkages in carbon, nitrogen, and sulfur cycling among widespread estuary sediment bacteria.</title>
        <authorList>
            <person name="Baker B.J."/>
            <person name="Lazar C.S."/>
            <person name="Teske A.P."/>
            <person name="Dick G.J."/>
        </authorList>
    </citation>
    <scope>NUCLEOTIDE SEQUENCE [LARGE SCALE GENOMIC DNA]</scope>
    <source>
        <strain evidence="5">DG_78</strain>
    </source>
</reference>